<keyword evidence="4" id="KW-1185">Reference proteome</keyword>
<dbReference type="GO" id="GO:0016192">
    <property type="term" value="P:vesicle-mediated transport"/>
    <property type="evidence" value="ECO:0007669"/>
    <property type="project" value="InterPro"/>
</dbReference>
<dbReference type="Gene3D" id="1.25.40.60">
    <property type="match status" value="1"/>
</dbReference>
<evidence type="ECO:0008006" key="5">
    <source>
        <dbReference type="Google" id="ProtNLM"/>
    </source>
</evidence>
<sequence length="645" mass="71008">MESCRKAVKERIVTYMLGSVVDSAGSGWKVLILDDFTTHVLSSTLRMSDILDCNVSVVEDLAKKREPLQQAAVYFIQPSPQSIARVLEDFGGPTGTSGIGKGAKQLYPSVHIFFSNKVPAEGLEKLKANPRLVKSLKTLKELNLEFLTVDSRTIITDHPEAARLLLGGGGDSSQSSMKKQLDAIVSRLATLFTSLKEFPIIRYKAAQPSQPGDPPGQDVRASFPQLLAQRLWDRLSGLQRAGQLPNKETCDMLVLDRSYDPVAPFIHEWSYEAIAYDLLRIEGNVYRYQVESQGSGKSEPREALLEESDDLWMELRHMFIADVYTMLHDRFKDFQNKNKAAKAVGGGLGKSTDSMSATSIRQLIIALPQYREVLGRLALHIQLSSELRTSTNNHNLTDVGELEQDVVLGEKTSKDLLAFLTEHQSKMDPSVKVRLLACYLATHPGKLDYAKRQQWQKTAGLTGEDMAALCEGLGRLGVRVMDTPTPSEGSKSFFGGKKKNAVKATRKKRGGEDEYALNRFQPLLHDIVSDMAAGRMSAEEFPYVRPPSSESESESAKLAASARTARSGLNWARRNQEGAGGSAAGPSGRRLVVFIIGGATRGEMRVAHQLAQQLDRDVILGSTSVDVPNTFVDLLYSIAPMKDSY</sequence>
<feature type="region of interest" description="Disordered" evidence="2">
    <location>
        <begin position="484"/>
        <end position="507"/>
    </location>
</feature>
<dbReference type="PIRSF" id="PIRSF005715">
    <property type="entry name" value="VPS45_Sec1"/>
    <property type="match status" value="1"/>
</dbReference>
<name>A0A8J4BFG0_9CHLO</name>
<comment type="caution">
    <text evidence="3">The sequence shown here is derived from an EMBL/GenBank/DDBJ whole genome shotgun (WGS) entry which is preliminary data.</text>
</comment>
<proteinExistence type="inferred from homology"/>
<reference evidence="3" key="1">
    <citation type="journal article" date="2021" name="Proc. Natl. Acad. Sci. U.S.A.">
        <title>Three genomes in the algal genus Volvox reveal the fate of a haploid sex-determining region after a transition to homothallism.</title>
        <authorList>
            <person name="Yamamoto K."/>
            <person name="Hamaji T."/>
            <person name="Kawai-Toyooka H."/>
            <person name="Matsuzaki R."/>
            <person name="Takahashi F."/>
            <person name="Nishimura Y."/>
            <person name="Kawachi M."/>
            <person name="Noguchi H."/>
            <person name="Minakuchi Y."/>
            <person name="Umen J.G."/>
            <person name="Toyoda A."/>
            <person name="Nozaki H."/>
        </authorList>
    </citation>
    <scope>NUCLEOTIDE SEQUENCE</scope>
    <source>
        <strain evidence="3">NIES-3780</strain>
    </source>
</reference>
<dbReference type="InterPro" id="IPR043154">
    <property type="entry name" value="Sec-1-like_dom1"/>
</dbReference>
<dbReference type="AlphaFoldDB" id="A0A8J4BFG0"/>
<dbReference type="InterPro" id="IPR027482">
    <property type="entry name" value="Sec1-like_dom2"/>
</dbReference>
<evidence type="ECO:0000313" key="3">
    <source>
        <dbReference type="EMBL" id="GIL60065.1"/>
    </source>
</evidence>
<dbReference type="Pfam" id="PF00995">
    <property type="entry name" value="Sec1"/>
    <property type="match status" value="1"/>
</dbReference>
<dbReference type="PANTHER" id="PTHR11679">
    <property type="entry name" value="VESICLE PROTEIN SORTING-ASSOCIATED"/>
    <property type="match status" value="1"/>
</dbReference>
<evidence type="ECO:0000256" key="1">
    <source>
        <dbReference type="ARBA" id="ARBA00009884"/>
    </source>
</evidence>
<dbReference type="SUPFAM" id="SSF56815">
    <property type="entry name" value="Sec1/munc18-like (SM) proteins"/>
    <property type="match status" value="1"/>
</dbReference>
<dbReference type="Gene3D" id="3.90.830.10">
    <property type="entry name" value="Syntaxin Binding Protein 1, Chain A, domain 2"/>
    <property type="match status" value="1"/>
</dbReference>
<dbReference type="Gene3D" id="3.40.50.2060">
    <property type="match status" value="1"/>
</dbReference>
<dbReference type="InterPro" id="IPR043127">
    <property type="entry name" value="Sec-1-like_dom3a"/>
</dbReference>
<dbReference type="InterPro" id="IPR036045">
    <property type="entry name" value="Sec1-like_sf"/>
</dbReference>
<evidence type="ECO:0000256" key="2">
    <source>
        <dbReference type="SAM" id="MobiDB-lite"/>
    </source>
</evidence>
<comment type="similarity">
    <text evidence="1">Belongs to the STXBP/unc-18/SEC1 family.</text>
</comment>
<feature type="compositionally biased region" description="Basic residues" evidence="2">
    <location>
        <begin position="496"/>
        <end position="507"/>
    </location>
</feature>
<protein>
    <recommendedName>
        <fullName evidence="5">SM/Sec1-family protein</fullName>
    </recommendedName>
</protein>
<dbReference type="Gene3D" id="3.40.50.1910">
    <property type="match status" value="1"/>
</dbReference>
<accession>A0A8J4BFG0</accession>
<gene>
    <name evidence="3" type="ORF">Vafri_14734</name>
</gene>
<dbReference type="InterPro" id="IPR001619">
    <property type="entry name" value="Sec1-like"/>
</dbReference>
<evidence type="ECO:0000313" key="4">
    <source>
        <dbReference type="Proteomes" id="UP000747399"/>
    </source>
</evidence>
<dbReference type="EMBL" id="BNCO01000038">
    <property type="protein sequence ID" value="GIL60065.1"/>
    <property type="molecule type" value="Genomic_DNA"/>
</dbReference>
<organism evidence="3 4">
    <name type="scientific">Volvox africanus</name>
    <dbReference type="NCBI Taxonomy" id="51714"/>
    <lineage>
        <taxon>Eukaryota</taxon>
        <taxon>Viridiplantae</taxon>
        <taxon>Chlorophyta</taxon>
        <taxon>core chlorophytes</taxon>
        <taxon>Chlorophyceae</taxon>
        <taxon>CS clade</taxon>
        <taxon>Chlamydomonadales</taxon>
        <taxon>Volvocaceae</taxon>
        <taxon>Volvox</taxon>
    </lineage>
</organism>
<dbReference type="Proteomes" id="UP000747399">
    <property type="component" value="Unassembled WGS sequence"/>
</dbReference>